<dbReference type="EnsemblMetazoa" id="ACHR010143-RA">
    <property type="protein sequence ID" value="ACHR010143-PA"/>
    <property type="gene ID" value="ACHR010143"/>
</dbReference>
<sequence>MSVGYHTIFGASVRMSPFGRNLAIAKACYVCNHPAALNAIECKKCERRSCFAERLAMRNLSNCQRIWPKRNRPSIKPASSKQALEVPPSSTAIGLSTAHDGPDISCSQAARLIGGGKLPFFSGNPEEWSMFISTFEETTRACGFSDGENKMRL</sequence>
<name>A0A182KHA5_9DIPT</name>
<accession>A0A182KHA5</accession>
<protein>
    <submittedName>
        <fullName evidence="1">Uncharacterized protein</fullName>
    </submittedName>
</protein>
<dbReference type="Proteomes" id="UP000075881">
    <property type="component" value="Unassembled WGS sequence"/>
</dbReference>
<reference evidence="2" key="1">
    <citation type="submission" date="2013-03" db="EMBL/GenBank/DDBJ databases">
        <title>The Genome Sequence of Anopheles christyi ACHKN1017.</title>
        <authorList>
            <consortium name="The Broad Institute Genomics Platform"/>
            <person name="Neafsey D.E."/>
            <person name="Besansky N."/>
            <person name="Walker B."/>
            <person name="Young S.K."/>
            <person name="Zeng Q."/>
            <person name="Gargeya S."/>
            <person name="Fitzgerald M."/>
            <person name="Haas B."/>
            <person name="Abouelleil A."/>
            <person name="Allen A.W."/>
            <person name="Alvarado L."/>
            <person name="Arachchi H.M."/>
            <person name="Berlin A.M."/>
            <person name="Chapman S.B."/>
            <person name="Gainer-Dewar J."/>
            <person name="Goldberg J."/>
            <person name="Griggs A."/>
            <person name="Gujja S."/>
            <person name="Hansen M."/>
            <person name="Howarth C."/>
            <person name="Imamovic A."/>
            <person name="Ireland A."/>
            <person name="Larimer J."/>
            <person name="McCowan C."/>
            <person name="Murphy C."/>
            <person name="Pearson M."/>
            <person name="Poon T.W."/>
            <person name="Priest M."/>
            <person name="Roberts A."/>
            <person name="Saif S."/>
            <person name="Shea T."/>
            <person name="Sisk P."/>
            <person name="Sykes S."/>
            <person name="Wortman J."/>
            <person name="Nusbaum C."/>
            <person name="Birren B."/>
        </authorList>
    </citation>
    <scope>NUCLEOTIDE SEQUENCE [LARGE SCALE GENOMIC DNA]</scope>
    <source>
        <strain evidence="2">ACHKN1017</strain>
    </source>
</reference>
<proteinExistence type="predicted"/>
<dbReference type="AlphaFoldDB" id="A0A182KHA5"/>
<evidence type="ECO:0000313" key="2">
    <source>
        <dbReference type="Proteomes" id="UP000075881"/>
    </source>
</evidence>
<reference evidence="1" key="2">
    <citation type="submission" date="2020-05" db="UniProtKB">
        <authorList>
            <consortium name="EnsemblMetazoa"/>
        </authorList>
    </citation>
    <scope>IDENTIFICATION</scope>
    <source>
        <strain evidence="1">ACHKN1017</strain>
    </source>
</reference>
<dbReference type="VEuPathDB" id="VectorBase:ACHR010143"/>
<dbReference type="STRING" id="43041.A0A182KHA5"/>
<organism evidence="1 2">
    <name type="scientific">Anopheles christyi</name>
    <dbReference type="NCBI Taxonomy" id="43041"/>
    <lineage>
        <taxon>Eukaryota</taxon>
        <taxon>Metazoa</taxon>
        <taxon>Ecdysozoa</taxon>
        <taxon>Arthropoda</taxon>
        <taxon>Hexapoda</taxon>
        <taxon>Insecta</taxon>
        <taxon>Pterygota</taxon>
        <taxon>Neoptera</taxon>
        <taxon>Endopterygota</taxon>
        <taxon>Diptera</taxon>
        <taxon>Nematocera</taxon>
        <taxon>Culicoidea</taxon>
        <taxon>Culicidae</taxon>
        <taxon>Anophelinae</taxon>
        <taxon>Anopheles</taxon>
    </lineage>
</organism>
<evidence type="ECO:0000313" key="1">
    <source>
        <dbReference type="EnsemblMetazoa" id="ACHR010143-PA"/>
    </source>
</evidence>
<keyword evidence="2" id="KW-1185">Reference proteome</keyword>